<dbReference type="AlphaFoldDB" id="A0A382F3Y0"/>
<gene>
    <name evidence="1" type="ORF">METZ01_LOCUS209908</name>
</gene>
<evidence type="ECO:0000313" key="1">
    <source>
        <dbReference type="EMBL" id="SVB57054.1"/>
    </source>
</evidence>
<sequence>VIKNRILYVQAILLFGFMLTSCEKEENEELETFELVNTLDNSSVGNGMTGHTDNYFFQLDDELNVQFYLFNSASFLFKYEDYLALFSKEPTQLTFKTYPQLVVSDTPDDLDTSAYMQVTPDSPLWLTERSSLDSSDCPESLCNSGLEISFNEVGKVVEDSVALFSIQFKNVDKLEWEFDAEQVELQRYKPVNSDWQFQSDTINFLDTLDIVSYTSVVDELPEEGSVFVDLSEWEKTENHYSSEQNSIFKEFYFPSWRRLGG</sequence>
<proteinExistence type="predicted"/>
<protein>
    <submittedName>
        <fullName evidence="1">Uncharacterized protein</fullName>
    </submittedName>
</protein>
<name>A0A382F3Y0_9ZZZZ</name>
<organism evidence="1">
    <name type="scientific">marine metagenome</name>
    <dbReference type="NCBI Taxonomy" id="408172"/>
    <lineage>
        <taxon>unclassified sequences</taxon>
        <taxon>metagenomes</taxon>
        <taxon>ecological metagenomes</taxon>
    </lineage>
</organism>
<reference evidence="1" key="1">
    <citation type="submission" date="2018-05" db="EMBL/GenBank/DDBJ databases">
        <authorList>
            <person name="Lanie J.A."/>
            <person name="Ng W.-L."/>
            <person name="Kazmierczak K.M."/>
            <person name="Andrzejewski T.M."/>
            <person name="Davidsen T.M."/>
            <person name="Wayne K.J."/>
            <person name="Tettelin H."/>
            <person name="Glass J.I."/>
            <person name="Rusch D."/>
            <person name="Podicherti R."/>
            <person name="Tsui H.-C.T."/>
            <person name="Winkler M.E."/>
        </authorList>
    </citation>
    <scope>NUCLEOTIDE SEQUENCE</scope>
</reference>
<feature type="non-terminal residue" evidence="1">
    <location>
        <position position="261"/>
    </location>
</feature>
<dbReference type="EMBL" id="UINC01047596">
    <property type="protein sequence ID" value="SVB57054.1"/>
    <property type="molecule type" value="Genomic_DNA"/>
</dbReference>
<accession>A0A382F3Y0</accession>
<feature type="non-terminal residue" evidence="1">
    <location>
        <position position="1"/>
    </location>
</feature>